<feature type="transmembrane region" description="Helical" evidence="1">
    <location>
        <begin position="157"/>
        <end position="174"/>
    </location>
</feature>
<dbReference type="EMBL" id="CAJOBB010002827">
    <property type="protein sequence ID" value="CAF4001675.1"/>
    <property type="molecule type" value="Genomic_DNA"/>
</dbReference>
<name>A0A819NTH6_9BILA</name>
<proteinExistence type="predicted"/>
<reference evidence="3" key="1">
    <citation type="submission" date="2021-02" db="EMBL/GenBank/DDBJ databases">
        <authorList>
            <person name="Nowell W R."/>
        </authorList>
    </citation>
    <scope>NUCLEOTIDE SEQUENCE</scope>
</reference>
<feature type="transmembrane region" description="Helical" evidence="1">
    <location>
        <begin position="204"/>
        <end position="224"/>
    </location>
</feature>
<feature type="chain" id="PRO_5033009413" evidence="2">
    <location>
        <begin position="29"/>
        <end position="255"/>
    </location>
</feature>
<evidence type="ECO:0000313" key="3">
    <source>
        <dbReference type="EMBL" id="CAF4001675.1"/>
    </source>
</evidence>
<evidence type="ECO:0000313" key="4">
    <source>
        <dbReference type="Proteomes" id="UP000663868"/>
    </source>
</evidence>
<dbReference type="Proteomes" id="UP000663868">
    <property type="component" value="Unassembled WGS sequence"/>
</dbReference>
<evidence type="ECO:0000256" key="1">
    <source>
        <dbReference type="SAM" id="Phobius"/>
    </source>
</evidence>
<keyword evidence="1" id="KW-1133">Transmembrane helix</keyword>
<protein>
    <submittedName>
        <fullName evidence="3">Uncharacterized protein</fullName>
    </submittedName>
</protein>
<dbReference type="AlphaFoldDB" id="A0A819NTH6"/>
<keyword evidence="1" id="KW-0812">Transmembrane</keyword>
<comment type="caution">
    <text evidence="3">The sequence shown here is derived from an EMBL/GenBank/DDBJ whole genome shotgun (WGS) entry which is preliminary data.</text>
</comment>
<accession>A0A819NTH6</accession>
<keyword evidence="2" id="KW-0732">Signal</keyword>
<organism evidence="3 4">
    <name type="scientific">Adineta steineri</name>
    <dbReference type="NCBI Taxonomy" id="433720"/>
    <lineage>
        <taxon>Eukaryota</taxon>
        <taxon>Metazoa</taxon>
        <taxon>Spiralia</taxon>
        <taxon>Gnathifera</taxon>
        <taxon>Rotifera</taxon>
        <taxon>Eurotatoria</taxon>
        <taxon>Bdelloidea</taxon>
        <taxon>Adinetida</taxon>
        <taxon>Adinetidae</taxon>
        <taxon>Adineta</taxon>
    </lineage>
</organism>
<evidence type="ECO:0000256" key="2">
    <source>
        <dbReference type="SAM" id="SignalP"/>
    </source>
</evidence>
<feature type="non-terminal residue" evidence="3">
    <location>
        <position position="1"/>
    </location>
</feature>
<feature type="signal peptide" evidence="2">
    <location>
        <begin position="1"/>
        <end position="28"/>
    </location>
</feature>
<keyword evidence="1" id="KW-0472">Membrane</keyword>
<gene>
    <name evidence="3" type="ORF">KXQ929_LOCUS28512</name>
</gene>
<sequence>HLHREKTKSIQSTVFLFLVASVIGTVQSQTWAGTYIPDSTCSTSACCCLSGQVVVTSASANTYTVNSGTSGVCGGVTTFTGTAHTDGYTGWMVVTDNNTLTLSSDSNTINVISPSNAACSGQGVKSGVIKQHPNIIMLFAICLIKYEYMYLNNQKKYFICLLFGIVMILFLSILKPLQTSLLSESFVFYIIYLYNNYKNPNGTTVFTPALFVDNRYMIVLLIFVNAVFRKFYWTEYFIGITAGYIFMKLEQAKII</sequence>